<proteinExistence type="predicted"/>
<keyword evidence="3" id="KW-1185">Reference proteome</keyword>
<keyword evidence="1" id="KW-0812">Transmembrane</keyword>
<dbReference type="AlphaFoldDB" id="A0A4R2NQA5"/>
<accession>A0A4R2NQA5</accession>
<dbReference type="OrthoDB" id="3173919at2"/>
<dbReference type="Proteomes" id="UP000294564">
    <property type="component" value="Unassembled WGS sequence"/>
</dbReference>
<comment type="caution">
    <text evidence="2">The sequence shown here is derived from an EMBL/GenBank/DDBJ whole genome shotgun (WGS) entry which is preliminary data.</text>
</comment>
<reference evidence="2 3" key="1">
    <citation type="submission" date="2019-03" db="EMBL/GenBank/DDBJ databases">
        <title>Genomic Encyclopedia of Type Strains, Phase IV (KMG-IV): sequencing the most valuable type-strain genomes for metagenomic binning, comparative biology and taxonomic classification.</title>
        <authorList>
            <person name="Goeker M."/>
        </authorList>
    </citation>
    <scope>NUCLEOTIDE SEQUENCE [LARGE SCALE GENOMIC DNA]</scope>
    <source>
        <strain evidence="2 3">DSM 14836</strain>
    </source>
</reference>
<sequence length="115" mass="13184">MSPFYYVLSVNGLVFLLSLVFYFYPPKKVNNFYGYRTPRSMANQNVWEVANSLFNKFLLQYSAIALAAALVFAFIAKDTSWQPIAIMVLTLGVCVVKTEQELNKHFDKEGNKLKK</sequence>
<keyword evidence="1" id="KW-0472">Membrane</keyword>
<organism evidence="2 3">
    <name type="scientific">Tenacibaculum skagerrakense</name>
    <dbReference type="NCBI Taxonomy" id="186571"/>
    <lineage>
        <taxon>Bacteria</taxon>
        <taxon>Pseudomonadati</taxon>
        <taxon>Bacteroidota</taxon>
        <taxon>Flavobacteriia</taxon>
        <taxon>Flavobacteriales</taxon>
        <taxon>Flavobacteriaceae</taxon>
        <taxon>Tenacibaculum</taxon>
    </lineage>
</organism>
<dbReference type="RefSeq" id="WP_132795251.1">
    <property type="nucleotide sequence ID" value="NZ_SLXM01000007.1"/>
</dbReference>
<evidence type="ECO:0000313" key="2">
    <source>
        <dbReference type="EMBL" id="TCP23980.1"/>
    </source>
</evidence>
<dbReference type="InterPro" id="IPR025962">
    <property type="entry name" value="SdpI/YhfL"/>
</dbReference>
<keyword evidence="1" id="KW-1133">Transmembrane helix</keyword>
<dbReference type="EMBL" id="SLXM01000007">
    <property type="protein sequence ID" value="TCP23980.1"/>
    <property type="molecule type" value="Genomic_DNA"/>
</dbReference>
<gene>
    <name evidence="2" type="ORF">EV195_107146</name>
</gene>
<dbReference type="Pfam" id="PF13630">
    <property type="entry name" value="SdpI"/>
    <property type="match status" value="1"/>
</dbReference>
<evidence type="ECO:0000256" key="1">
    <source>
        <dbReference type="SAM" id="Phobius"/>
    </source>
</evidence>
<feature type="transmembrane region" description="Helical" evidence="1">
    <location>
        <begin position="6"/>
        <end position="24"/>
    </location>
</feature>
<feature type="transmembrane region" description="Helical" evidence="1">
    <location>
        <begin position="57"/>
        <end position="75"/>
    </location>
</feature>
<evidence type="ECO:0000313" key="3">
    <source>
        <dbReference type="Proteomes" id="UP000294564"/>
    </source>
</evidence>
<feature type="transmembrane region" description="Helical" evidence="1">
    <location>
        <begin position="81"/>
        <end position="98"/>
    </location>
</feature>
<protein>
    <submittedName>
        <fullName evidence="2">SdpI/YhfL family protein</fullName>
    </submittedName>
</protein>
<name>A0A4R2NQA5_9FLAO</name>